<protein>
    <submittedName>
        <fullName evidence="2">Glutamine amidotransferase</fullName>
    </submittedName>
</protein>
<dbReference type="InterPro" id="IPR044992">
    <property type="entry name" value="ChyE-like"/>
</dbReference>
<dbReference type="SUPFAM" id="SSF52317">
    <property type="entry name" value="Class I glutamine amidotransferase-like"/>
    <property type="match status" value="1"/>
</dbReference>
<dbReference type="CDD" id="cd01741">
    <property type="entry name" value="GATase1_1"/>
    <property type="match status" value="1"/>
</dbReference>
<dbReference type="EMBL" id="CP106753">
    <property type="protein sequence ID" value="UXY14545.1"/>
    <property type="molecule type" value="Genomic_DNA"/>
</dbReference>
<proteinExistence type="predicted"/>
<name>A0ABY6DJK8_9NEIS</name>
<keyword evidence="3" id="KW-1185">Reference proteome</keyword>
<dbReference type="NCBIfam" id="NF005458">
    <property type="entry name" value="PRK07053.1"/>
    <property type="match status" value="1"/>
</dbReference>
<organism evidence="2 3">
    <name type="scientific">Chitiniphilus purpureus</name>
    <dbReference type="NCBI Taxonomy" id="2981137"/>
    <lineage>
        <taxon>Bacteria</taxon>
        <taxon>Pseudomonadati</taxon>
        <taxon>Pseudomonadota</taxon>
        <taxon>Betaproteobacteria</taxon>
        <taxon>Neisseriales</taxon>
        <taxon>Chitinibacteraceae</taxon>
        <taxon>Chitiniphilus</taxon>
    </lineage>
</organism>
<evidence type="ECO:0000259" key="1">
    <source>
        <dbReference type="Pfam" id="PF00117"/>
    </source>
</evidence>
<dbReference type="PROSITE" id="PS51273">
    <property type="entry name" value="GATASE_TYPE_1"/>
    <property type="match status" value="1"/>
</dbReference>
<reference evidence="2" key="1">
    <citation type="submission" date="2022-10" db="EMBL/GenBank/DDBJ databases">
        <title>Chitiniphilus purpureus sp. nov., a novel chitin-degrading bacterium isolated from crawfish pond sediment.</title>
        <authorList>
            <person name="Li K."/>
        </authorList>
    </citation>
    <scope>NUCLEOTIDE SEQUENCE</scope>
    <source>
        <strain evidence="2">CD1</strain>
    </source>
</reference>
<sequence length="230" mass="24061">MPKTAAVIRHVMFEDLGLFAAPLVAAGYTVQYRDAGVYGLAEAFAADLLVLCGGPIGVYQEADYPWLGEEKRLLATRLAQRRPTLGLCLGAQLIAAALGARVYAGPVKEIGWGTLTLSVDGAASCLAPLYDVPVLHWHGDTFDLPAEATLLASSPLYPHQAFAVGGNVLGLQFHAEADPARIEQWLVGHCAELAAAGISVPALRARTAEVAAQVRAAAPAVLGGWLAQLS</sequence>
<dbReference type="PANTHER" id="PTHR42695">
    <property type="entry name" value="GLUTAMINE AMIDOTRANSFERASE YLR126C-RELATED"/>
    <property type="match status" value="1"/>
</dbReference>
<evidence type="ECO:0000313" key="2">
    <source>
        <dbReference type="EMBL" id="UXY14545.1"/>
    </source>
</evidence>
<dbReference type="PANTHER" id="PTHR42695:SF5">
    <property type="entry name" value="GLUTAMINE AMIDOTRANSFERASE YLR126C-RELATED"/>
    <property type="match status" value="1"/>
</dbReference>
<dbReference type="Proteomes" id="UP001061302">
    <property type="component" value="Chromosome"/>
</dbReference>
<gene>
    <name evidence="2" type="ORF">N8I74_14630</name>
</gene>
<dbReference type="InterPro" id="IPR017926">
    <property type="entry name" value="GATASE"/>
</dbReference>
<evidence type="ECO:0000313" key="3">
    <source>
        <dbReference type="Proteomes" id="UP001061302"/>
    </source>
</evidence>
<feature type="domain" description="Glutamine amidotransferase" evidence="1">
    <location>
        <begin position="43"/>
        <end position="180"/>
    </location>
</feature>
<accession>A0ABY6DJK8</accession>
<dbReference type="Gene3D" id="3.40.50.880">
    <property type="match status" value="1"/>
</dbReference>
<keyword evidence="2" id="KW-0315">Glutamine amidotransferase</keyword>
<dbReference type="Pfam" id="PF00117">
    <property type="entry name" value="GATase"/>
    <property type="match status" value="1"/>
</dbReference>
<dbReference type="InterPro" id="IPR029062">
    <property type="entry name" value="Class_I_gatase-like"/>
</dbReference>
<dbReference type="RefSeq" id="WP_263123845.1">
    <property type="nucleotide sequence ID" value="NZ_CP106753.1"/>
</dbReference>